<dbReference type="GO" id="GO:0005506">
    <property type="term" value="F:iron ion binding"/>
    <property type="evidence" value="ECO:0007669"/>
    <property type="project" value="InterPro"/>
</dbReference>
<gene>
    <name evidence="3" type="ORF">FR698_13570</name>
</gene>
<dbReference type="InParanoid" id="A0A5C7ETW4"/>
<feature type="domain" description="NIF system FeS cluster assembly NifU C-terminal" evidence="2">
    <location>
        <begin position="63"/>
        <end position="126"/>
    </location>
</feature>
<accession>A0A5C7ETW4</accession>
<dbReference type="RefSeq" id="WP_147800741.1">
    <property type="nucleotide sequence ID" value="NZ_VPFL01000022.1"/>
</dbReference>
<dbReference type="Pfam" id="PF01106">
    <property type="entry name" value="NifU"/>
    <property type="match status" value="1"/>
</dbReference>
<dbReference type="OrthoDB" id="9798220at2"/>
<evidence type="ECO:0000313" key="3">
    <source>
        <dbReference type="EMBL" id="TXF10752.1"/>
    </source>
</evidence>
<dbReference type="GO" id="GO:0016226">
    <property type="term" value="P:iron-sulfur cluster assembly"/>
    <property type="evidence" value="ECO:0007669"/>
    <property type="project" value="InterPro"/>
</dbReference>
<protein>
    <submittedName>
        <fullName evidence="3">NifU family protein</fullName>
    </submittedName>
</protein>
<dbReference type="Gene3D" id="3.30.300.130">
    <property type="entry name" value="Fe-S cluster assembly (FSCA)"/>
    <property type="match status" value="1"/>
</dbReference>
<dbReference type="Proteomes" id="UP000321201">
    <property type="component" value="Unassembled WGS sequence"/>
</dbReference>
<dbReference type="SUPFAM" id="SSF117916">
    <property type="entry name" value="Fe-S cluster assembly (FSCA) domain-like"/>
    <property type="match status" value="1"/>
</dbReference>
<dbReference type="GO" id="GO:0051536">
    <property type="term" value="F:iron-sulfur cluster binding"/>
    <property type="evidence" value="ECO:0007669"/>
    <property type="project" value="InterPro"/>
</dbReference>
<evidence type="ECO:0000256" key="1">
    <source>
        <dbReference type="ARBA" id="ARBA00006420"/>
    </source>
</evidence>
<keyword evidence="4" id="KW-1185">Reference proteome</keyword>
<evidence type="ECO:0000259" key="2">
    <source>
        <dbReference type="Pfam" id="PF01106"/>
    </source>
</evidence>
<proteinExistence type="inferred from homology"/>
<evidence type="ECO:0000313" key="4">
    <source>
        <dbReference type="Proteomes" id="UP000321201"/>
    </source>
</evidence>
<comment type="caution">
    <text evidence="3">The sequence shown here is derived from an EMBL/GenBank/DDBJ whole genome shotgun (WGS) entry which is preliminary data.</text>
</comment>
<dbReference type="EMBL" id="VPFL01000022">
    <property type="protein sequence ID" value="TXF10752.1"/>
    <property type="molecule type" value="Genomic_DNA"/>
</dbReference>
<dbReference type="InterPro" id="IPR001075">
    <property type="entry name" value="NIF_FeS_clus_asmbl_NifU_C"/>
</dbReference>
<dbReference type="PANTHER" id="PTHR11178:SF1">
    <property type="entry name" value="NFU1 IRON-SULFUR CLUSTER SCAFFOLD HOMOLOG, MITOCHONDRIAL"/>
    <property type="match status" value="1"/>
</dbReference>
<dbReference type="PANTHER" id="PTHR11178">
    <property type="entry name" value="IRON-SULFUR CLUSTER SCAFFOLD PROTEIN NFU-RELATED"/>
    <property type="match status" value="1"/>
</dbReference>
<reference evidence="3 4" key="1">
    <citation type="submission" date="2019-08" db="EMBL/GenBank/DDBJ databases">
        <title>Pelomicrobium methylotrophicum gen. nov., sp. nov. a moderately thermophilic, facultatively anaerobic, lithoautotrophic and methylotrophic bacterium isolated from a terrestrial mud volcano.</title>
        <authorList>
            <person name="Slobodkina G.B."/>
            <person name="Merkel A.Y."/>
            <person name="Slobodkin A.I."/>
        </authorList>
    </citation>
    <scope>NUCLEOTIDE SEQUENCE [LARGE SCALE GENOMIC DNA]</scope>
    <source>
        <strain evidence="3 4">SM250</strain>
    </source>
</reference>
<organism evidence="3 4">
    <name type="scientific">Pelomicrobium methylotrophicum</name>
    <dbReference type="NCBI Taxonomy" id="2602750"/>
    <lineage>
        <taxon>Bacteria</taxon>
        <taxon>Pseudomonadati</taxon>
        <taxon>Pseudomonadota</taxon>
        <taxon>Hydrogenophilia</taxon>
        <taxon>Hydrogenophilia incertae sedis</taxon>
        <taxon>Pelomicrobium</taxon>
    </lineage>
</organism>
<name>A0A5C7ETW4_9PROT</name>
<comment type="similarity">
    <text evidence="1">Belongs to the NifU family.</text>
</comment>
<dbReference type="AlphaFoldDB" id="A0A5C7ETW4"/>
<sequence length="129" mass="14554">MADDAKTYDPPFYTDEELDALYERDPVEAMRISRRQAMMLRELEARAAASTGAPPPSEAELRDALERARRVLLRDGGDLELVEIAGTVVRVRLKGNCVGCPRSVLDLKHVVERAIRQQFPQITKVENTF</sequence>
<dbReference type="InterPro" id="IPR034904">
    <property type="entry name" value="FSCA_dom_sf"/>
</dbReference>